<feature type="transmembrane region" description="Helical" evidence="1">
    <location>
        <begin position="100"/>
        <end position="118"/>
    </location>
</feature>
<name>A0A327JRA1_9HYPH</name>
<accession>A0A327JRA1</accession>
<feature type="transmembrane region" description="Helical" evidence="1">
    <location>
        <begin position="63"/>
        <end position="85"/>
    </location>
</feature>
<feature type="transmembrane region" description="Helical" evidence="1">
    <location>
        <begin position="366"/>
        <end position="386"/>
    </location>
</feature>
<proteinExistence type="predicted"/>
<feature type="transmembrane region" description="Helical" evidence="1">
    <location>
        <begin position="226"/>
        <end position="250"/>
    </location>
</feature>
<feature type="transmembrane region" description="Helical" evidence="1">
    <location>
        <begin position="12"/>
        <end position="28"/>
    </location>
</feature>
<dbReference type="InterPro" id="IPR025291">
    <property type="entry name" value="DUF4153"/>
</dbReference>
<dbReference type="Pfam" id="PF13687">
    <property type="entry name" value="DUF4153"/>
    <property type="match status" value="1"/>
</dbReference>
<evidence type="ECO:0000313" key="2">
    <source>
        <dbReference type="EMBL" id="RAI27944.1"/>
    </source>
</evidence>
<sequence>MADGGQGPAPLRRLILFAATAAISPNLARKDRRGRQPLPANGRGSMSWVSRQVQQLGPEVRSVIGRFPVAVAGFAVLTVLAIMKAHEEVPAPLVDSIEKVLFGLTVGGLYAIAGTLFGEARRLGALLRQGIALALYIGALAVVLGTGDLGPGDLFFLGAAVLLVGLAPYLAGRADLDAFWLFNQQAFIGAVFALFGALMFFLGVLLIEQSIKILFGLGSGDLAFKILLPVSLCFLAPVAWLAMLPVAGTLERVEGLSALVVSPVHVLNRFVLVPLLTVYAAVLLAYAAQIAVSGALPKNQIGWMVSGFGAIGALSFLVLYGERATVGPFFAGFRRFWFPATIVPVILLAIAVWLRVDAYGLTPERVFLALVALWLGLMALIFTATLGRADIRLVPGILAALFLLGSLGPLSPEALTAQSQTARIVAMLSQAGAIEDGRLVANDEIGAGIDGDTRRNLRSALQALRNVDRLDALRPLLGKENGAVFAKSDDPHEVYRRISALLDIDPASVNARNRREARIAARGARLFRAGGIGVFGPFDLWAVTNRTARAGAMTVARVGKTVFRVDVGAASPVRIDFAEAFERTLEEGGEDAGKVPLSKSATTGDRRVTVTFYEARLRQETDGPVELSSGRFVVVVTPRTR</sequence>
<keyword evidence="3" id="KW-1185">Reference proteome</keyword>
<gene>
    <name evidence="2" type="ORF">CH339_08560</name>
</gene>
<feature type="transmembrane region" description="Helical" evidence="1">
    <location>
        <begin position="270"/>
        <end position="289"/>
    </location>
</feature>
<feature type="transmembrane region" description="Helical" evidence="1">
    <location>
        <begin position="301"/>
        <end position="320"/>
    </location>
</feature>
<evidence type="ECO:0000313" key="3">
    <source>
        <dbReference type="Proteomes" id="UP000249299"/>
    </source>
</evidence>
<organism evidence="2 3">
    <name type="scientific">Rhodobium orientis</name>
    <dbReference type="NCBI Taxonomy" id="34017"/>
    <lineage>
        <taxon>Bacteria</taxon>
        <taxon>Pseudomonadati</taxon>
        <taxon>Pseudomonadota</taxon>
        <taxon>Alphaproteobacteria</taxon>
        <taxon>Hyphomicrobiales</taxon>
        <taxon>Rhodobiaceae</taxon>
        <taxon>Rhodobium</taxon>
    </lineage>
</organism>
<feature type="transmembrane region" description="Helical" evidence="1">
    <location>
        <begin position="130"/>
        <end position="149"/>
    </location>
</feature>
<keyword evidence="1" id="KW-0812">Transmembrane</keyword>
<protein>
    <recommendedName>
        <fullName evidence="4">DUF4153 domain-containing protein</fullName>
    </recommendedName>
</protein>
<feature type="transmembrane region" description="Helical" evidence="1">
    <location>
        <begin position="186"/>
        <end position="206"/>
    </location>
</feature>
<feature type="transmembrane region" description="Helical" evidence="1">
    <location>
        <begin position="393"/>
        <end position="411"/>
    </location>
</feature>
<dbReference type="EMBL" id="NPEV01000013">
    <property type="protein sequence ID" value="RAI27944.1"/>
    <property type="molecule type" value="Genomic_DNA"/>
</dbReference>
<dbReference type="AlphaFoldDB" id="A0A327JRA1"/>
<keyword evidence="1" id="KW-1133">Transmembrane helix</keyword>
<feature type="transmembrane region" description="Helical" evidence="1">
    <location>
        <begin position="336"/>
        <end position="354"/>
    </location>
</feature>
<comment type="caution">
    <text evidence="2">The sequence shown here is derived from an EMBL/GenBank/DDBJ whole genome shotgun (WGS) entry which is preliminary data.</text>
</comment>
<evidence type="ECO:0000256" key="1">
    <source>
        <dbReference type="SAM" id="Phobius"/>
    </source>
</evidence>
<reference evidence="2 3" key="1">
    <citation type="submission" date="2017-07" db="EMBL/GenBank/DDBJ databases">
        <title>Draft Genome Sequences of Select Purple Nonsulfur Bacteria.</title>
        <authorList>
            <person name="Lasarre B."/>
            <person name="Mckinlay J.B."/>
        </authorList>
    </citation>
    <scope>NUCLEOTIDE SEQUENCE [LARGE SCALE GENOMIC DNA]</scope>
    <source>
        <strain evidence="2 3">DSM 11290</strain>
    </source>
</reference>
<dbReference type="Proteomes" id="UP000249299">
    <property type="component" value="Unassembled WGS sequence"/>
</dbReference>
<feature type="transmembrane region" description="Helical" evidence="1">
    <location>
        <begin position="155"/>
        <end position="174"/>
    </location>
</feature>
<evidence type="ECO:0008006" key="4">
    <source>
        <dbReference type="Google" id="ProtNLM"/>
    </source>
</evidence>
<keyword evidence="1" id="KW-0472">Membrane</keyword>